<dbReference type="Gramene" id="KMS65596">
    <property type="protein sequence ID" value="KMS65596"/>
    <property type="gene ID" value="BVRB_034410"/>
</dbReference>
<feature type="non-terminal residue" evidence="2">
    <location>
        <position position="88"/>
    </location>
</feature>
<gene>
    <name evidence="2" type="ORF">BVRB_034410</name>
</gene>
<accession>A0A0J7YPU5</accession>
<sequence length="88" mass="9975">MARSTTTRTKRTSGISRPAPLSKTYTSTKKSASTKGKKLSSKTKEKVVIDYYDIKFCDDEHRVKYESLFERGVTATRFCDIDALKTLT</sequence>
<feature type="compositionally biased region" description="Low complexity" evidence="1">
    <location>
        <begin position="1"/>
        <end position="34"/>
    </location>
</feature>
<keyword evidence="3" id="KW-1185">Reference proteome</keyword>
<evidence type="ECO:0000313" key="2">
    <source>
        <dbReference type="EMBL" id="KMS65596.1"/>
    </source>
</evidence>
<dbReference type="Proteomes" id="UP000035740">
    <property type="component" value="Unassembled WGS sequence"/>
</dbReference>
<protein>
    <submittedName>
        <fullName evidence="2">Uncharacterized protein</fullName>
    </submittedName>
</protein>
<evidence type="ECO:0000313" key="3">
    <source>
        <dbReference type="Proteomes" id="UP000035740"/>
    </source>
</evidence>
<reference evidence="2 3" key="1">
    <citation type="journal article" date="2014" name="Nature">
        <title>The genome of the recently domesticated crop plant sugar beet (Beta vulgaris).</title>
        <authorList>
            <person name="Dohm J.C."/>
            <person name="Minoche A.E."/>
            <person name="Holtgrawe D."/>
            <person name="Capella-Gutierrez S."/>
            <person name="Zakrzewski F."/>
            <person name="Tafer H."/>
            <person name="Rupp O."/>
            <person name="Sorensen T.R."/>
            <person name="Stracke R."/>
            <person name="Reinhardt R."/>
            <person name="Goesmann A."/>
            <person name="Kraft T."/>
            <person name="Schulz B."/>
            <person name="Stadler P.F."/>
            <person name="Schmidt T."/>
            <person name="Gabaldon T."/>
            <person name="Lehrach H."/>
            <person name="Weisshaar B."/>
            <person name="Himmelbauer H."/>
        </authorList>
    </citation>
    <scope>NUCLEOTIDE SEQUENCE [LARGE SCALE GENOMIC DNA]</scope>
    <source>
        <tissue evidence="2">Taproot</tissue>
    </source>
</reference>
<organism evidence="2 3">
    <name type="scientific">Beta vulgaris subsp. vulgaris</name>
    <name type="common">Beet</name>
    <dbReference type="NCBI Taxonomy" id="3555"/>
    <lineage>
        <taxon>Eukaryota</taxon>
        <taxon>Viridiplantae</taxon>
        <taxon>Streptophyta</taxon>
        <taxon>Embryophyta</taxon>
        <taxon>Tracheophyta</taxon>
        <taxon>Spermatophyta</taxon>
        <taxon>Magnoliopsida</taxon>
        <taxon>eudicotyledons</taxon>
        <taxon>Gunneridae</taxon>
        <taxon>Pentapetalae</taxon>
        <taxon>Caryophyllales</taxon>
        <taxon>Chenopodiaceae</taxon>
        <taxon>Betoideae</taxon>
        <taxon>Beta</taxon>
    </lineage>
</organism>
<dbReference type="EMBL" id="KQ106465">
    <property type="protein sequence ID" value="KMS65596.1"/>
    <property type="molecule type" value="Genomic_DNA"/>
</dbReference>
<feature type="region of interest" description="Disordered" evidence="1">
    <location>
        <begin position="1"/>
        <end position="41"/>
    </location>
</feature>
<proteinExistence type="predicted"/>
<name>A0A0J7YPU5_BETVV</name>
<dbReference type="AlphaFoldDB" id="A0A0J7YPU5"/>
<evidence type="ECO:0000256" key="1">
    <source>
        <dbReference type="SAM" id="MobiDB-lite"/>
    </source>
</evidence>